<evidence type="ECO:0000313" key="4">
    <source>
        <dbReference type="Proteomes" id="UP001242995"/>
    </source>
</evidence>
<evidence type="ECO:0000313" key="2">
    <source>
        <dbReference type="EMBL" id="MDQ0182749.1"/>
    </source>
</evidence>
<dbReference type="InterPro" id="IPR002347">
    <property type="entry name" value="SDR_fam"/>
</dbReference>
<name>A0AAW8DJZ8_9MICC</name>
<dbReference type="InterPro" id="IPR036291">
    <property type="entry name" value="NAD(P)-bd_dom_sf"/>
</dbReference>
<dbReference type="SUPFAM" id="SSF51735">
    <property type="entry name" value="NAD(P)-binding Rossmann-fold domains"/>
    <property type="match status" value="1"/>
</dbReference>
<dbReference type="Proteomes" id="UP001242995">
    <property type="component" value="Unassembled WGS sequence"/>
</dbReference>
<evidence type="ECO:0000313" key="1">
    <source>
        <dbReference type="EMBL" id="MDP9907279.1"/>
    </source>
</evidence>
<protein>
    <submittedName>
        <fullName evidence="1">Short-subunit dehydrogenase</fullName>
    </submittedName>
</protein>
<comment type="caution">
    <text evidence="1">The sequence shown here is derived from an EMBL/GenBank/DDBJ whole genome shotgun (WGS) entry which is preliminary data.</text>
</comment>
<evidence type="ECO:0000313" key="3">
    <source>
        <dbReference type="Proteomes" id="UP001230951"/>
    </source>
</evidence>
<proteinExistence type="predicted"/>
<keyword evidence="3" id="KW-1185">Reference proteome</keyword>
<dbReference type="AlphaFoldDB" id="A0AAW8DJZ8"/>
<dbReference type="Pfam" id="PF00106">
    <property type="entry name" value="adh_short"/>
    <property type="match status" value="1"/>
</dbReference>
<organism evidence="1 4">
    <name type="scientific">Arthrobacter bambusae</name>
    <dbReference type="NCBI Taxonomy" id="1338426"/>
    <lineage>
        <taxon>Bacteria</taxon>
        <taxon>Bacillati</taxon>
        <taxon>Actinomycetota</taxon>
        <taxon>Actinomycetes</taxon>
        <taxon>Micrococcales</taxon>
        <taxon>Micrococcaceae</taxon>
        <taxon>Arthrobacter</taxon>
    </lineage>
</organism>
<dbReference type="EMBL" id="JAUSTF010000015">
    <property type="protein sequence ID" value="MDQ0182749.1"/>
    <property type="molecule type" value="Genomic_DNA"/>
</dbReference>
<dbReference type="PANTHER" id="PTHR43431:SF7">
    <property type="entry name" value="OXIDOREDUCTASE, SHORT CHAIN DEHYDROGENASE_REDUCTASE FAMILY (AFU_ORTHOLOGUE AFUA_5G14000)"/>
    <property type="match status" value="1"/>
</dbReference>
<gene>
    <name evidence="1" type="ORF">J2S90_004270</name>
    <name evidence="2" type="ORF">J2S93_004205</name>
</gene>
<sequence length="222" mass="23153">MPTIAIVGAGPGLGLALAKQFGRNGYSAALIARNPQKLDGLVEALNREGIEAAGFPADTADSLALRDALASASSRFGGIQVLEYSPYTAGPGFMVNPLDVTVENLREPVDSLLFGTVAAVQSVLPAMRQAGQGTILITAGVGSIDPVPFFGTLNAAQAAARNWTLNLRSQLVDSGVYVAHIAVGLMIGDNAPDGYPSMSADEIAKIYWEMHLSRSEAERIIA</sequence>
<dbReference type="Proteomes" id="UP001230951">
    <property type="component" value="Unassembled WGS sequence"/>
</dbReference>
<dbReference type="Gene3D" id="3.40.50.720">
    <property type="entry name" value="NAD(P)-binding Rossmann-like Domain"/>
    <property type="match status" value="1"/>
</dbReference>
<dbReference type="EMBL" id="JAUSRG010000019">
    <property type="protein sequence ID" value="MDP9907279.1"/>
    <property type="molecule type" value="Genomic_DNA"/>
</dbReference>
<dbReference type="CDD" id="cd05233">
    <property type="entry name" value="SDR_c"/>
    <property type="match status" value="1"/>
</dbReference>
<accession>A0AAW8DJZ8</accession>
<reference evidence="1 3" key="1">
    <citation type="submission" date="2023-07" db="EMBL/GenBank/DDBJ databases">
        <title>Sorghum-associated microbial communities from plants grown in Nebraska, USA.</title>
        <authorList>
            <person name="Schachtman D."/>
        </authorList>
    </citation>
    <scope>NUCLEOTIDE SEQUENCE</scope>
    <source>
        <strain evidence="1">DS1006</strain>
        <strain evidence="2 3">DS1016</strain>
    </source>
</reference>
<dbReference type="RefSeq" id="WP_284988856.1">
    <property type="nucleotide sequence ID" value="NZ_JAUSRG010000019.1"/>
</dbReference>
<dbReference type="PANTHER" id="PTHR43431">
    <property type="entry name" value="OXIDOREDUCTASE, SHORT CHAIN DEHYDROGENASE/REDUCTASE FAMILY (AFU_ORTHOLOGUE AFUA_5G14000)"/>
    <property type="match status" value="1"/>
</dbReference>